<protein>
    <recommendedName>
        <fullName evidence="1">DUF4283 domain-containing protein</fullName>
    </recommendedName>
</protein>
<organism evidence="2 3">
    <name type="scientific">Turnera subulata</name>
    <dbReference type="NCBI Taxonomy" id="218843"/>
    <lineage>
        <taxon>Eukaryota</taxon>
        <taxon>Viridiplantae</taxon>
        <taxon>Streptophyta</taxon>
        <taxon>Embryophyta</taxon>
        <taxon>Tracheophyta</taxon>
        <taxon>Spermatophyta</taxon>
        <taxon>Magnoliopsida</taxon>
        <taxon>eudicotyledons</taxon>
        <taxon>Gunneridae</taxon>
        <taxon>Pentapetalae</taxon>
        <taxon>rosids</taxon>
        <taxon>fabids</taxon>
        <taxon>Malpighiales</taxon>
        <taxon>Passifloraceae</taxon>
        <taxon>Turnera</taxon>
    </lineage>
</organism>
<evidence type="ECO:0000313" key="2">
    <source>
        <dbReference type="EMBL" id="KAJ4839046.1"/>
    </source>
</evidence>
<feature type="domain" description="DUF4283" evidence="1">
    <location>
        <begin position="31"/>
        <end position="107"/>
    </location>
</feature>
<name>A0A9Q0FZ72_9ROSI</name>
<dbReference type="InterPro" id="IPR025558">
    <property type="entry name" value="DUF4283"/>
</dbReference>
<reference evidence="2" key="1">
    <citation type="submission" date="2022-02" db="EMBL/GenBank/DDBJ databases">
        <authorList>
            <person name="Henning P.M."/>
            <person name="McCubbin A.G."/>
            <person name="Shore J.S."/>
        </authorList>
    </citation>
    <scope>NUCLEOTIDE SEQUENCE</scope>
    <source>
        <strain evidence="2">F60SS</strain>
        <tissue evidence="2">Leaves</tissue>
    </source>
</reference>
<sequence>MANLELALKVTKPEDEGAIDGTSLTISQISKKVLLGRIVSDRFFGPGFVKSSMAKLWKCEEDFEVQGKGFNHYVFQFASEDDKRRVANGAPWFVANQHNVVKEWLPNMS</sequence>
<proteinExistence type="predicted"/>
<accession>A0A9Q0FZ72</accession>
<dbReference type="OrthoDB" id="1939300at2759"/>
<dbReference type="EMBL" id="JAKUCV010003411">
    <property type="protein sequence ID" value="KAJ4839046.1"/>
    <property type="molecule type" value="Genomic_DNA"/>
</dbReference>
<dbReference type="AlphaFoldDB" id="A0A9Q0FZ72"/>
<keyword evidence="3" id="KW-1185">Reference proteome</keyword>
<reference evidence="2" key="2">
    <citation type="journal article" date="2023" name="Plants (Basel)">
        <title>Annotation of the Turnera subulata (Passifloraceae) Draft Genome Reveals the S-Locus Evolved after the Divergence of Turneroideae from Passifloroideae in a Stepwise Manner.</title>
        <authorList>
            <person name="Henning P.M."/>
            <person name="Roalson E.H."/>
            <person name="Mir W."/>
            <person name="McCubbin A.G."/>
            <person name="Shore J.S."/>
        </authorList>
    </citation>
    <scope>NUCLEOTIDE SEQUENCE</scope>
    <source>
        <strain evidence="2">F60SS</strain>
    </source>
</reference>
<dbReference type="Proteomes" id="UP001141552">
    <property type="component" value="Unassembled WGS sequence"/>
</dbReference>
<evidence type="ECO:0000259" key="1">
    <source>
        <dbReference type="Pfam" id="PF14111"/>
    </source>
</evidence>
<gene>
    <name evidence="2" type="ORF">Tsubulata_022005</name>
</gene>
<evidence type="ECO:0000313" key="3">
    <source>
        <dbReference type="Proteomes" id="UP001141552"/>
    </source>
</evidence>
<comment type="caution">
    <text evidence="2">The sequence shown here is derived from an EMBL/GenBank/DDBJ whole genome shotgun (WGS) entry which is preliminary data.</text>
</comment>
<dbReference type="Pfam" id="PF14111">
    <property type="entry name" value="DUF4283"/>
    <property type="match status" value="1"/>
</dbReference>